<dbReference type="Proteomes" id="UP001445335">
    <property type="component" value="Unassembled WGS sequence"/>
</dbReference>
<dbReference type="GO" id="GO:0016560">
    <property type="term" value="P:protein import into peroxisome matrix, docking"/>
    <property type="evidence" value="ECO:0007669"/>
    <property type="project" value="InterPro"/>
</dbReference>
<keyword evidence="11" id="KW-1185">Reference proteome</keyword>
<keyword evidence="3" id="KW-0653">Protein transport</keyword>
<gene>
    <name evidence="10" type="ORF">WJX81_004381</name>
</gene>
<evidence type="ECO:0000256" key="6">
    <source>
        <dbReference type="ARBA" id="ARBA00023140"/>
    </source>
</evidence>
<reference evidence="10 11" key="1">
    <citation type="journal article" date="2024" name="Nat. Commun.">
        <title>Phylogenomics reveals the evolutionary origins of lichenization in chlorophyte algae.</title>
        <authorList>
            <person name="Puginier C."/>
            <person name="Libourel C."/>
            <person name="Otte J."/>
            <person name="Skaloud P."/>
            <person name="Haon M."/>
            <person name="Grisel S."/>
            <person name="Petersen M."/>
            <person name="Berrin J.G."/>
            <person name="Delaux P.M."/>
            <person name="Dal Grande F."/>
            <person name="Keller J."/>
        </authorList>
    </citation>
    <scope>NUCLEOTIDE SEQUENCE [LARGE SCALE GENOMIC DNA]</scope>
    <source>
        <strain evidence="10 11">SAG 245.80</strain>
    </source>
</reference>
<keyword evidence="5" id="KW-0472">Membrane</keyword>
<sequence>MSGRAAPPKPWERQGGGASTSRVTPLGPSTAGDATRKPWEAGAGAVAGAVPTVSGALVNRSRPWQSGALGGETYGTYGSPTYSGGGGSAPYGSSMYGSSYGSGLGSAYGGSAYGAGYGGGSMFGRPMGGAYGGTYGGGYGSTYGGSAYGGSAYGGTMGAYGGGGMYGQPGGGMYGQPGGGMYGAMTPYGGMGPGAPYGGPEGPLAPPSAWQAMLHTIGGVVHFFGRLSFLVDENAHAVHFFVHALLQLLDRAGSLYGELARFILRLLGYKTPPKALLEPAVVRP</sequence>
<evidence type="ECO:0000256" key="8">
    <source>
        <dbReference type="ARBA" id="ARBA00046271"/>
    </source>
</evidence>
<evidence type="ECO:0000256" key="3">
    <source>
        <dbReference type="ARBA" id="ARBA00022927"/>
    </source>
</evidence>
<protein>
    <recommendedName>
        <fullName evidence="7">Peroxin-13</fullName>
    </recommendedName>
</protein>
<evidence type="ECO:0000256" key="4">
    <source>
        <dbReference type="ARBA" id="ARBA00023010"/>
    </source>
</evidence>
<dbReference type="GO" id="GO:0005778">
    <property type="term" value="C:peroxisomal membrane"/>
    <property type="evidence" value="ECO:0007669"/>
    <property type="project" value="UniProtKB-SubCell"/>
</dbReference>
<dbReference type="AlphaFoldDB" id="A0AAW1RTR7"/>
<evidence type="ECO:0000256" key="1">
    <source>
        <dbReference type="ARBA" id="ARBA00006033"/>
    </source>
</evidence>
<accession>A0AAW1RTR7</accession>
<organism evidence="10 11">
    <name type="scientific">Elliptochloris bilobata</name>
    <dbReference type="NCBI Taxonomy" id="381761"/>
    <lineage>
        <taxon>Eukaryota</taxon>
        <taxon>Viridiplantae</taxon>
        <taxon>Chlorophyta</taxon>
        <taxon>core chlorophytes</taxon>
        <taxon>Trebouxiophyceae</taxon>
        <taxon>Trebouxiophyceae incertae sedis</taxon>
        <taxon>Elliptochloris clade</taxon>
        <taxon>Elliptochloris</taxon>
    </lineage>
</organism>
<evidence type="ECO:0000313" key="11">
    <source>
        <dbReference type="Proteomes" id="UP001445335"/>
    </source>
</evidence>
<evidence type="ECO:0000256" key="5">
    <source>
        <dbReference type="ARBA" id="ARBA00023136"/>
    </source>
</evidence>
<keyword evidence="6" id="KW-0576">Peroxisome</keyword>
<dbReference type="InterPro" id="IPR035463">
    <property type="entry name" value="Pex13"/>
</dbReference>
<evidence type="ECO:0000256" key="9">
    <source>
        <dbReference type="SAM" id="MobiDB-lite"/>
    </source>
</evidence>
<dbReference type="PANTHER" id="PTHR19332">
    <property type="entry name" value="PEROXISOMAL MEMBRANE PROTEIN PEX13"/>
    <property type="match status" value="1"/>
</dbReference>
<evidence type="ECO:0000256" key="2">
    <source>
        <dbReference type="ARBA" id="ARBA00022448"/>
    </source>
</evidence>
<dbReference type="EMBL" id="JALJOU010000023">
    <property type="protein sequence ID" value="KAK9837121.1"/>
    <property type="molecule type" value="Genomic_DNA"/>
</dbReference>
<comment type="subcellular location">
    <subcellularLocation>
        <location evidence="8">Peroxisome membrane</location>
    </subcellularLocation>
</comment>
<evidence type="ECO:0000313" key="10">
    <source>
        <dbReference type="EMBL" id="KAK9837121.1"/>
    </source>
</evidence>
<dbReference type="GO" id="GO:1990429">
    <property type="term" value="C:peroxisomal importomer complex"/>
    <property type="evidence" value="ECO:0007669"/>
    <property type="project" value="TreeGrafter"/>
</dbReference>
<keyword evidence="2" id="KW-0813">Transport</keyword>
<comment type="similarity">
    <text evidence="1">Belongs to the peroxin-13 family.</text>
</comment>
<evidence type="ECO:0000256" key="7">
    <source>
        <dbReference type="ARBA" id="ARBA00029693"/>
    </source>
</evidence>
<feature type="region of interest" description="Disordered" evidence="9">
    <location>
        <begin position="1"/>
        <end position="39"/>
    </location>
</feature>
<name>A0AAW1RTR7_9CHLO</name>
<comment type="caution">
    <text evidence="10">The sequence shown here is derived from an EMBL/GenBank/DDBJ whole genome shotgun (WGS) entry which is preliminary data.</text>
</comment>
<proteinExistence type="inferred from homology"/>
<dbReference type="PANTHER" id="PTHR19332:SF1">
    <property type="entry name" value="PEROXISOMAL MEMBRANE PROTEIN PEX13"/>
    <property type="match status" value="1"/>
</dbReference>
<keyword evidence="4" id="KW-0811">Translocation</keyword>